<dbReference type="PANTHER" id="PTHR11927:SF9">
    <property type="entry name" value="L-FUCOSYLTRANSFERASE"/>
    <property type="match status" value="1"/>
</dbReference>
<dbReference type="GO" id="GO:0016020">
    <property type="term" value="C:membrane"/>
    <property type="evidence" value="ECO:0007669"/>
    <property type="project" value="InterPro"/>
</dbReference>
<dbReference type="PANTHER" id="PTHR11927">
    <property type="entry name" value="GALACTOSIDE 2-L-FUCOSYLTRANSFERASE"/>
    <property type="match status" value="1"/>
</dbReference>
<evidence type="ECO:0000313" key="3">
    <source>
        <dbReference type="EMBL" id="CAM74527.1"/>
    </source>
</evidence>
<dbReference type="RefSeq" id="WP_106003604.1">
    <property type="nucleotide sequence ID" value="NZ_CP027527.1"/>
</dbReference>
<dbReference type="AlphaFoldDB" id="A4TV70"/>
<keyword evidence="1 3" id="KW-0328">Glycosyltransferase</keyword>
<dbReference type="Pfam" id="PF01531">
    <property type="entry name" value="Glyco_transf_11"/>
    <property type="match status" value="1"/>
</dbReference>
<dbReference type="GO" id="GO:0005975">
    <property type="term" value="P:carbohydrate metabolic process"/>
    <property type="evidence" value="ECO:0007669"/>
    <property type="project" value="InterPro"/>
</dbReference>
<name>A4TV70_9PROT</name>
<evidence type="ECO:0000256" key="1">
    <source>
        <dbReference type="ARBA" id="ARBA00022676"/>
    </source>
</evidence>
<gene>
    <name evidence="3" type="ORF">MGR_2826</name>
</gene>
<dbReference type="GO" id="GO:0008107">
    <property type="term" value="F:galactoside 2-alpha-L-fucosyltransferase activity"/>
    <property type="evidence" value="ECO:0007669"/>
    <property type="project" value="InterPro"/>
</dbReference>
<organism evidence="3">
    <name type="scientific">Magnetospirillum gryphiswaldense</name>
    <dbReference type="NCBI Taxonomy" id="55518"/>
    <lineage>
        <taxon>Bacteria</taxon>
        <taxon>Pseudomonadati</taxon>
        <taxon>Pseudomonadota</taxon>
        <taxon>Alphaproteobacteria</taxon>
        <taxon>Rhodospirillales</taxon>
        <taxon>Rhodospirillaceae</taxon>
        <taxon>Magnetospirillum</taxon>
    </lineage>
</organism>
<dbReference type="InterPro" id="IPR002516">
    <property type="entry name" value="Glyco_trans_11"/>
</dbReference>
<accession>A4TV70</accession>
<protein>
    <submittedName>
        <fullName evidence="3">Alpha-1,2-fucosyltransferase</fullName>
    </submittedName>
</protein>
<evidence type="ECO:0000256" key="2">
    <source>
        <dbReference type="ARBA" id="ARBA00022679"/>
    </source>
</evidence>
<dbReference type="EMBL" id="CU459003">
    <property type="protein sequence ID" value="CAM74527.1"/>
    <property type="molecule type" value="Genomic_DNA"/>
</dbReference>
<dbReference type="Gene3D" id="3.40.50.11350">
    <property type="match status" value="1"/>
</dbReference>
<keyword evidence="2 3" id="KW-0808">Transferase</keyword>
<reference evidence="3" key="1">
    <citation type="journal article" date="2007" name="J. Bacteriol.">
        <title>Comparative genome analysis of four magnetotactic bacteria reveals a complex set of group-specific genes implicated in magnetosome biomineralization and function.</title>
        <authorList>
            <person name="Richter M."/>
            <person name="Kube M."/>
            <person name="Bazylinski D.A."/>
            <person name="Lombardot T."/>
            <person name="Gloeckner F.O."/>
            <person name="Reinhardt R."/>
            <person name="Schueler D."/>
        </authorList>
    </citation>
    <scope>NUCLEOTIDE SEQUENCE</scope>
    <source>
        <strain evidence="3">MSR-1</strain>
    </source>
</reference>
<sequence>MNPYLVGHRHLIRYGALDLVQGNPQEALNKVLHVLQQGSGPDLCDALMLRLFQSAATNQHGAAAALAGYMRLRWGDEQAARSLASLAPVLTQAPRDQGWTALAGLDWPGLAAAVQAKGEMPVSAPWPDISAGSRPLVVVGMSGGLGNQLFQYGVGLAWARRSGGELCIDTEFYTQVVRDDRRFWLEQFEVDVQIATPEQVERVKDRRHVQDLSILDQVALRGRGDVYLAGFWPSHIYLESVADELAGLYRLRNRHIEDYAKAYVGDLRRHGPVVAVHVRRGDNTEAYNRNNYLLHPPEFYRQAVRRFPPDSVFLVFSDTNLDLEWCRRELRLDYGARVEFSANHSFLFDFAIMRECDGHVLSVSSFSWWAAYLCRNPGQHVVMAVAEQGTGGTGAHYRQAERAPDHWELLAMPPHFCP</sequence>
<dbReference type="CDD" id="cd11301">
    <property type="entry name" value="Fut1_Fut2_like"/>
    <property type="match status" value="1"/>
</dbReference>
<proteinExistence type="predicted"/>